<feature type="compositionally biased region" description="Pro residues" evidence="1">
    <location>
        <begin position="83"/>
        <end position="97"/>
    </location>
</feature>
<name>A0ABN0W3T6_9ACTN</name>
<dbReference type="Proteomes" id="UP001501867">
    <property type="component" value="Unassembled WGS sequence"/>
</dbReference>
<sequence>MTTPPTYHTGRWTGPLPTCPHCGAEPLPLGGPEGGAVVHSPSCSRRLPTPRQENPMGKHAGPPDDKPWTPPPTGGSPDGSRPSPQPSSPPPPPPGKK</sequence>
<evidence type="ECO:0000256" key="1">
    <source>
        <dbReference type="SAM" id="MobiDB-lite"/>
    </source>
</evidence>
<comment type="caution">
    <text evidence="2">The sequence shown here is derived from an EMBL/GenBank/DDBJ whole genome shotgun (WGS) entry which is preliminary data.</text>
</comment>
<evidence type="ECO:0000313" key="3">
    <source>
        <dbReference type="Proteomes" id="UP001501867"/>
    </source>
</evidence>
<organism evidence="2 3">
    <name type="scientific">Streptomyces polychromogenes</name>
    <dbReference type="NCBI Taxonomy" id="67342"/>
    <lineage>
        <taxon>Bacteria</taxon>
        <taxon>Bacillati</taxon>
        <taxon>Actinomycetota</taxon>
        <taxon>Actinomycetes</taxon>
        <taxon>Kitasatosporales</taxon>
        <taxon>Streptomycetaceae</taxon>
        <taxon>Streptomyces</taxon>
    </lineage>
</organism>
<reference evidence="2 3" key="1">
    <citation type="journal article" date="2019" name="Int. J. Syst. Evol. Microbiol.">
        <title>The Global Catalogue of Microorganisms (GCM) 10K type strain sequencing project: providing services to taxonomists for standard genome sequencing and annotation.</title>
        <authorList>
            <consortium name="The Broad Institute Genomics Platform"/>
            <consortium name="The Broad Institute Genome Sequencing Center for Infectious Disease"/>
            <person name="Wu L."/>
            <person name="Ma J."/>
        </authorList>
    </citation>
    <scope>NUCLEOTIDE SEQUENCE [LARGE SCALE GENOMIC DNA]</scope>
    <source>
        <strain evidence="2 3">JCM 4505</strain>
    </source>
</reference>
<gene>
    <name evidence="2" type="ORF">GCM10010302_74400</name>
</gene>
<evidence type="ECO:0000313" key="2">
    <source>
        <dbReference type="EMBL" id="GAA0324381.1"/>
    </source>
</evidence>
<proteinExistence type="predicted"/>
<accession>A0ABN0W3T6</accession>
<protein>
    <submittedName>
        <fullName evidence="2">Uncharacterized protein</fullName>
    </submittedName>
</protein>
<feature type="region of interest" description="Disordered" evidence="1">
    <location>
        <begin position="1"/>
        <end position="97"/>
    </location>
</feature>
<keyword evidence="3" id="KW-1185">Reference proteome</keyword>
<dbReference type="EMBL" id="BAAABV010000032">
    <property type="protein sequence ID" value="GAA0324381.1"/>
    <property type="molecule type" value="Genomic_DNA"/>
</dbReference>